<dbReference type="SUPFAM" id="SSF56784">
    <property type="entry name" value="HAD-like"/>
    <property type="match status" value="1"/>
</dbReference>
<comment type="caution">
    <text evidence="1">The sequence shown here is derived from an EMBL/GenBank/DDBJ whole genome shotgun (WGS) entry which is preliminary data.</text>
</comment>
<accession>A0ABV5ZEA1</accession>
<dbReference type="Gene3D" id="3.40.50.1000">
    <property type="entry name" value="HAD superfamily/HAD-like"/>
    <property type="match status" value="1"/>
</dbReference>
<proteinExistence type="predicted"/>
<reference evidence="1 2" key="1">
    <citation type="submission" date="2024-09" db="EMBL/GenBank/DDBJ databases">
        <authorList>
            <person name="Sun Q."/>
            <person name="Mori K."/>
        </authorList>
    </citation>
    <scope>NUCLEOTIDE SEQUENCE [LARGE SCALE GENOMIC DNA]</scope>
    <source>
        <strain evidence="1 2">ATCC 51285</strain>
    </source>
</reference>
<dbReference type="EMBL" id="JBHLZN010000005">
    <property type="protein sequence ID" value="MFB9887597.1"/>
    <property type="molecule type" value="Genomic_DNA"/>
</dbReference>
<dbReference type="NCBIfam" id="TIGR01686">
    <property type="entry name" value="FkbH"/>
    <property type="match status" value="1"/>
</dbReference>
<dbReference type="InterPro" id="IPR023214">
    <property type="entry name" value="HAD_sf"/>
</dbReference>
<dbReference type="NCBIfam" id="TIGR01681">
    <property type="entry name" value="HAD-SF-IIIC"/>
    <property type="match status" value="1"/>
</dbReference>
<dbReference type="Gene3D" id="3.40.50.1110">
    <property type="entry name" value="SGNH hydrolase"/>
    <property type="match status" value="1"/>
</dbReference>
<protein>
    <submittedName>
        <fullName evidence="1">HAD-IIIC family phosphatase</fullName>
    </submittedName>
</protein>
<dbReference type="Proteomes" id="UP001589628">
    <property type="component" value="Unassembled WGS sequence"/>
</dbReference>
<organism evidence="1 2">
    <name type="scientific">Balneatrix alpica</name>
    <dbReference type="NCBI Taxonomy" id="75684"/>
    <lineage>
        <taxon>Bacteria</taxon>
        <taxon>Pseudomonadati</taxon>
        <taxon>Pseudomonadota</taxon>
        <taxon>Gammaproteobacteria</taxon>
        <taxon>Oceanospirillales</taxon>
        <taxon>Balneatrichaceae</taxon>
        <taxon>Balneatrix</taxon>
    </lineage>
</organism>
<evidence type="ECO:0000313" key="2">
    <source>
        <dbReference type="Proteomes" id="UP001589628"/>
    </source>
</evidence>
<sequence>MQAKVTEPTAKQLKPLLRLASTTNLMPGNLAWQPLQTDWQLDFGDYGDWAQALLQATVTGESAAQAEATWLVIWCWDDLLPEATREDWLAQPQASWPDLIDAWLTPLLLPLRQHLQHCPQRRLWLGALDLQVLSPLSAQRQQALLSLLQQRFDQHLAQLQLSHPGLGNLALPQWLRQHGRQQLVDNRNRYLASCYFSMAGLRLLATWLQVLLQRQIQSARKVLVLDCDNTLWGGVVGEDGLANLQLGQDGAGRAYQDFQRQARWLAQRGVLLALASKNQAEDVWQVFQQHSGMQLKPTHISAAAIDWQPKSQGLQRIAAELGVGLDALVFWDDNPVEREEVRAQLPQVQVVEPPAAIWDWPEALASLTSLQSLTYSQEDQQRGEQYQLRAQAQQLAASLQEGDYLTALQMQAGWQRLDHACLARAEQLCLKTNQFNLNLLRHQRSQLLQAEAEGAAVYLASLQDRFGQHGLTALVLARPCQQPGDYWLDTLVLSCRVLGRRLEEAVLAQLAKVLQHLGGQRLLLSYCPGPRNAPAQLFWQSLPQQPLNEVERQALAQQFALLAEPQVEVAWVSLVDLSARQPDCITWLSD</sequence>
<dbReference type="InterPro" id="IPR036412">
    <property type="entry name" value="HAD-like_sf"/>
</dbReference>
<name>A0ABV5ZEA1_9GAMM</name>
<dbReference type="RefSeq" id="WP_051527629.1">
    <property type="nucleotide sequence ID" value="NZ_JBHLZN010000005.1"/>
</dbReference>
<evidence type="ECO:0000313" key="1">
    <source>
        <dbReference type="EMBL" id="MFB9887597.1"/>
    </source>
</evidence>
<dbReference type="InterPro" id="IPR036514">
    <property type="entry name" value="SGNH_hydro_sf"/>
</dbReference>
<dbReference type="InterPro" id="IPR010033">
    <property type="entry name" value="HAD_SF_ppase_IIIC"/>
</dbReference>
<gene>
    <name evidence="1" type="ORF">ACFFLH_14340</name>
</gene>
<dbReference type="InterPro" id="IPR010037">
    <property type="entry name" value="FkbH_domain"/>
</dbReference>
<keyword evidence="2" id="KW-1185">Reference proteome</keyword>